<dbReference type="NCBIfam" id="TIGR00778">
    <property type="entry name" value="ahpD_dom"/>
    <property type="match status" value="1"/>
</dbReference>
<dbReference type="OrthoDB" id="9801997at2"/>
<dbReference type="InterPro" id="IPR029032">
    <property type="entry name" value="AhpD-like"/>
</dbReference>
<dbReference type="InterPro" id="IPR003779">
    <property type="entry name" value="CMD-like"/>
</dbReference>
<dbReference type="Pfam" id="PF02627">
    <property type="entry name" value="CMD"/>
    <property type="match status" value="1"/>
</dbReference>
<name>A0A511TJD5_MYXFU</name>
<organism evidence="2 5">
    <name type="scientific">Myxococcus fulvus</name>
    <dbReference type="NCBI Taxonomy" id="33"/>
    <lineage>
        <taxon>Bacteria</taxon>
        <taxon>Pseudomonadati</taxon>
        <taxon>Myxococcota</taxon>
        <taxon>Myxococcia</taxon>
        <taxon>Myxococcales</taxon>
        <taxon>Cystobacterineae</taxon>
        <taxon>Myxococcaceae</taxon>
        <taxon>Myxococcus</taxon>
    </lineage>
</organism>
<gene>
    <name evidence="2" type="ORF">MFU01_84890</name>
    <name evidence="3" type="ORF">SAMN05443572_10635</name>
</gene>
<proteinExistence type="predicted"/>
<dbReference type="GO" id="GO:0051920">
    <property type="term" value="F:peroxiredoxin activity"/>
    <property type="evidence" value="ECO:0007669"/>
    <property type="project" value="InterPro"/>
</dbReference>
<dbReference type="Gene3D" id="1.20.1290.10">
    <property type="entry name" value="AhpD-like"/>
    <property type="match status" value="1"/>
</dbReference>
<keyword evidence="4" id="KW-1185">Reference proteome</keyword>
<evidence type="ECO:0000313" key="2">
    <source>
        <dbReference type="EMBL" id="GEN13452.1"/>
    </source>
</evidence>
<dbReference type="SUPFAM" id="SSF69118">
    <property type="entry name" value="AhpD-like"/>
    <property type="match status" value="1"/>
</dbReference>
<dbReference type="Proteomes" id="UP000183760">
    <property type="component" value="Unassembled WGS sequence"/>
</dbReference>
<dbReference type="EMBL" id="BJXR01000081">
    <property type="protein sequence ID" value="GEN13452.1"/>
    <property type="molecule type" value="Genomic_DNA"/>
</dbReference>
<sequence length="161" mass="17456">MQTPRNDTSHPRPRLDIARLAPAPYRALLAVDAALREGPLAPSIRELVKIRASQHNGCVLCVDMHVREARHLGESDERLHQVVVWRESLLFSDAERAALAYTEAATQLGPEGVPDAVWDAARAAFDEASLAALVAQVALINALNRIGVPLRTPPGAVTHAR</sequence>
<feature type="domain" description="Carboxymuconolactone decarboxylase-like" evidence="1">
    <location>
        <begin position="23"/>
        <end position="103"/>
    </location>
</feature>
<dbReference type="Proteomes" id="UP000321514">
    <property type="component" value="Unassembled WGS sequence"/>
</dbReference>
<dbReference type="AlphaFoldDB" id="A0A511TJD5"/>
<dbReference type="InterPro" id="IPR004675">
    <property type="entry name" value="AhpD_core"/>
</dbReference>
<reference evidence="2 5" key="2">
    <citation type="submission" date="2019-07" db="EMBL/GenBank/DDBJ databases">
        <title>Whole genome shotgun sequence of Myxococcus fulvus NBRC 100333.</title>
        <authorList>
            <person name="Hosoyama A."/>
            <person name="Uohara A."/>
            <person name="Ohji S."/>
            <person name="Ichikawa N."/>
        </authorList>
    </citation>
    <scope>NUCLEOTIDE SEQUENCE [LARGE SCALE GENOMIC DNA]</scope>
    <source>
        <strain evidence="2 5">NBRC 100333</strain>
    </source>
</reference>
<dbReference type="RefSeq" id="WP_074955794.1">
    <property type="nucleotide sequence ID" value="NZ_BJXR01000081.1"/>
</dbReference>
<comment type="caution">
    <text evidence="2">The sequence shown here is derived from an EMBL/GenBank/DDBJ whole genome shotgun (WGS) entry which is preliminary data.</text>
</comment>
<evidence type="ECO:0000313" key="3">
    <source>
        <dbReference type="EMBL" id="SEU19645.1"/>
    </source>
</evidence>
<evidence type="ECO:0000313" key="4">
    <source>
        <dbReference type="Proteomes" id="UP000183760"/>
    </source>
</evidence>
<accession>A0A511TJD5</accession>
<dbReference type="EMBL" id="FOIB01000006">
    <property type="protein sequence ID" value="SEU19645.1"/>
    <property type="molecule type" value="Genomic_DNA"/>
</dbReference>
<protein>
    <submittedName>
        <fullName evidence="2">Alkyl hydroperoxide reductase AhpD</fullName>
    </submittedName>
    <submittedName>
        <fullName evidence="3">Alkylhydroperoxidase AhpD family core domain-containing protein</fullName>
    </submittedName>
</protein>
<dbReference type="STRING" id="1334629.MFUL124B02_31135"/>
<dbReference type="PANTHER" id="PTHR34846:SF5">
    <property type="entry name" value="CARBOXYMUCONOLACTONE DECARBOXYLASE-LIKE DOMAIN-CONTAINING PROTEIN"/>
    <property type="match status" value="1"/>
</dbReference>
<reference evidence="3 4" key="1">
    <citation type="submission" date="2016-10" db="EMBL/GenBank/DDBJ databases">
        <authorList>
            <person name="Varghese N."/>
            <person name="Submissions S."/>
        </authorList>
    </citation>
    <scope>NUCLEOTIDE SEQUENCE [LARGE SCALE GENOMIC DNA]</scope>
    <source>
        <strain evidence="3 4">DSM 16525</strain>
    </source>
</reference>
<evidence type="ECO:0000313" key="5">
    <source>
        <dbReference type="Proteomes" id="UP000321514"/>
    </source>
</evidence>
<evidence type="ECO:0000259" key="1">
    <source>
        <dbReference type="Pfam" id="PF02627"/>
    </source>
</evidence>
<dbReference type="PANTHER" id="PTHR34846">
    <property type="entry name" value="4-CARBOXYMUCONOLACTONE DECARBOXYLASE FAMILY PROTEIN (AFU_ORTHOLOGUE AFUA_6G11590)"/>
    <property type="match status" value="1"/>
</dbReference>